<name>A0A1H0SQG6_9BACI</name>
<dbReference type="Proteomes" id="UP000199159">
    <property type="component" value="Unassembled WGS sequence"/>
</dbReference>
<organism evidence="2 3">
    <name type="scientific">Litchfieldia salsa</name>
    <dbReference type="NCBI Taxonomy" id="930152"/>
    <lineage>
        <taxon>Bacteria</taxon>
        <taxon>Bacillati</taxon>
        <taxon>Bacillota</taxon>
        <taxon>Bacilli</taxon>
        <taxon>Bacillales</taxon>
        <taxon>Bacillaceae</taxon>
        <taxon>Litchfieldia</taxon>
    </lineage>
</organism>
<protein>
    <submittedName>
        <fullName evidence="2">Uncharacterized protein</fullName>
    </submittedName>
</protein>
<dbReference type="RefSeq" id="WP_238457202.1">
    <property type="nucleotide sequence ID" value="NZ_FNJU01000003.1"/>
</dbReference>
<reference evidence="3" key="1">
    <citation type="submission" date="2016-10" db="EMBL/GenBank/DDBJ databases">
        <authorList>
            <person name="Varghese N."/>
            <person name="Submissions S."/>
        </authorList>
    </citation>
    <scope>NUCLEOTIDE SEQUENCE [LARGE SCALE GENOMIC DNA]</scope>
    <source>
        <strain evidence="3">IBRC-M10078</strain>
    </source>
</reference>
<keyword evidence="3" id="KW-1185">Reference proteome</keyword>
<keyword evidence="1" id="KW-0732">Signal</keyword>
<gene>
    <name evidence="2" type="ORF">SAMN05216565_10368</name>
</gene>
<accession>A0A1H0SQG6</accession>
<feature type="signal peptide" evidence="1">
    <location>
        <begin position="1"/>
        <end position="24"/>
    </location>
</feature>
<proteinExistence type="predicted"/>
<sequence>MKKIVVRLMALLVVLVICSTPACANITNEAETELCETLKLALINSLREPVDKAIVEI</sequence>
<dbReference type="AlphaFoldDB" id="A0A1H0SQG6"/>
<evidence type="ECO:0000313" key="3">
    <source>
        <dbReference type="Proteomes" id="UP000199159"/>
    </source>
</evidence>
<evidence type="ECO:0000256" key="1">
    <source>
        <dbReference type="SAM" id="SignalP"/>
    </source>
</evidence>
<evidence type="ECO:0000313" key="2">
    <source>
        <dbReference type="EMBL" id="SDP44007.1"/>
    </source>
</evidence>
<dbReference type="EMBL" id="FNJU01000003">
    <property type="protein sequence ID" value="SDP44007.1"/>
    <property type="molecule type" value="Genomic_DNA"/>
</dbReference>
<feature type="chain" id="PRO_5011490175" evidence="1">
    <location>
        <begin position="25"/>
        <end position="57"/>
    </location>
</feature>